<dbReference type="PANTHER" id="PTHR33349">
    <property type="entry name" value="EMB|CAB62594.1"/>
    <property type="match status" value="1"/>
</dbReference>
<feature type="region of interest" description="Disordered" evidence="1">
    <location>
        <begin position="295"/>
        <end position="348"/>
    </location>
</feature>
<accession>A0ABM3ZZV9</accession>
<feature type="compositionally biased region" description="Basic and acidic residues" evidence="1">
    <location>
        <begin position="366"/>
        <end position="380"/>
    </location>
</feature>
<proteinExistence type="predicted"/>
<keyword evidence="3" id="KW-1185">Reference proteome</keyword>
<dbReference type="Proteomes" id="UP001652623">
    <property type="component" value="Chromosome 2"/>
</dbReference>
<dbReference type="InterPro" id="IPR012417">
    <property type="entry name" value="CaM-bd_dom_pln"/>
</dbReference>
<dbReference type="Pfam" id="PF07839">
    <property type="entry name" value="CaM_binding"/>
    <property type="match status" value="1"/>
</dbReference>
<dbReference type="RefSeq" id="XP_060670019.1">
    <property type="nucleotide sequence ID" value="XM_060814036.1"/>
</dbReference>
<feature type="region of interest" description="Disordered" evidence="1">
    <location>
        <begin position="436"/>
        <end position="461"/>
    </location>
</feature>
<feature type="compositionally biased region" description="Low complexity" evidence="1">
    <location>
        <begin position="594"/>
        <end position="604"/>
    </location>
</feature>
<feature type="region of interest" description="Disordered" evidence="1">
    <location>
        <begin position="364"/>
        <end position="397"/>
    </location>
</feature>
<evidence type="ECO:0000256" key="1">
    <source>
        <dbReference type="SAM" id="MobiDB-lite"/>
    </source>
</evidence>
<dbReference type="RefSeq" id="XP_048328875.2">
    <property type="nucleotide sequence ID" value="XM_048472918.2"/>
</dbReference>
<organism evidence="3 5">
    <name type="scientific">Ziziphus jujuba</name>
    <name type="common">Chinese jujube</name>
    <name type="synonym">Ziziphus sativa</name>
    <dbReference type="NCBI Taxonomy" id="326968"/>
    <lineage>
        <taxon>Eukaryota</taxon>
        <taxon>Viridiplantae</taxon>
        <taxon>Streptophyta</taxon>
        <taxon>Embryophyta</taxon>
        <taxon>Tracheophyta</taxon>
        <taxon>Spermatophyta</taxon>
        <taxon>Magnoliopsida</taxon>
        <taxon>eudicotyledons</taxon>
        <taxon>Gunneridae</taxon>
        <taxon>Pentapetalae</taxon>
        <taxon>rosids</taxon>
        <taxon>fabids</taxon>
        <taxon>Rosales</taxon>
        <taxon>Rhamnaceae</taxon>
        <taxon>Paliureae</taxon>
        <taxon>Ziziphus</taxon>
    </lineage>
</organism>
<feature type="region of interest" description="Disordered" evidence="1">
    <location>
        <begin position="181"/>
        <end position="251"/>
    </location>
</feature>
<feature type="domain" description="Calmodulin-binding" evidence="2">
    <location>
        <begin position="656"/>
        <end position="793"/>
    </location>
</feature>
<dbReference type="SMART" id="SM01054">
    <property type="entry name" value="CaM_binding"/>
    <property type="match status" value="1"/>
</dbReference>
<feature type="compositionally biased region" description="Basic and acidic residues" evidence="1">
    <location>
        <begin position="388"/>
        <end position="397"/>
    </location>
</feature>
<feature type="region of interest" description="Disordered" evidence="1">
    <location>
        <begin position="560"/>
        <end position="637"/>
    </location>
</feature>
<evidence type="ECO:0000259" key="2">
    <source>
        <dbReference type="SMART" id="SM01054"/>
    </source>
</evidence>
<evidence type="ECO:0000313" key="5">
    <source>
        <dbReference type="RefSeq" id="XP_060670019.1"/>
    </source>
</evidence>
<dbReference type="PANTHER" id="PTHR33349:SF41">
    <property type="entry name" value="EMB|CAB62594.1"/>
    <property type="match status" value="1"/>
</dbReference>
<sequence length="806" mass="89833">MSKASPEIPLILEKIEPECSDVAVNTSTKIDPPNSGLKILSRYLRASTGSCHDICKYGTDVTPKRAGSGPIPKLLTSMRADGQNLEVAVSAVRKLKFGLSSKPFSDSETQTPKNLDVGKRKVSMSTNKELKCPKTISFDPEGIDVSLELKHNQLQHSSLSRQGSNYRRNCETIKTSKAANEFRSKETRTSLGGQRKALVTPTVSLPPKHSLRRISSMPALSPKNLKRLSLPSQEKIKTAEPNNLSGEDVPQKTLYKIGPVVENRTLEPTQNHVDVTNLSSSSCLALDNKYPKYVKKRTSTTGLPSSSKKNLRTTRSGTHDLQPSLSSLSHRQKELGQRRCGTHSKQLSLSSLSLSSSSMIQYGNKHNKESHSASDHDTKVSHGTSGFDNKENEKQKVNLKAELKRRARRAGKVGLENSPGKKLKFRKGKVVELQPEDGNPRRLKFTPTVSLPPKHSLRRISSMPTLSPKNLKRLSLPSEEKVKSLEPHDLDDEDVPEKSLYKIGPVAENRTLELTQNHVHVTSLSPSLCLRSDRKYLKRLQKRTSTAGSPSYFEKNLRTTQAGTHALQSSHSSLSSRKKERGYTRNGTHSKQVSLSSLSLSSSSITQSRKKYSKENHSASDTDTKENHTKENEKHEVNLEVGQKSRVRRAGIVSSPVKRMKFRKGKIVDLQPEDSNLKRLKFRQAKLLPEIQIDNAGMRKVSYKRNEVDSELNDVKSLEGNGKRSFRKNKVIEELFGTRINSKEVVLRHHNVVRRNNSQSLFNNVIEETASRLVRTRKSKVKALVGAFETVISLQDTRPSAMAGAC</sequence>
<feature type="compositionally biased region" description="Polar residues" evidence="1">
    <location>
        <begin position="299"/>
        <end position="329"/>
    </location>
</feature>
<feature type="compositionally biased region" description="Basic and acidic residues" evidence="1">
    <location>
        <begin position="613"/>
        <end position="637"/>
    </location>
</feature>
<protein>
    <submittedName>
        <fullName evidence="4 5">Uncharacterized protein LOC112491548</fullName>
    </submittedName>
</protein>
<gene>
    <name evidence="4 5" type="primary">LOC112491548</name>
</gene>
<evidence type="ECO:0000313" key="4">
    <source>
        <dbReference type="RefSeq" id="XP_048328875.2"/>
    </source>
</evidence>
<reference evidence="4 5" key="1">
    <citation type="submission" date="2025-05" db="UniProtKB">
        <authorList>
            <consortium name="RefSeq"/>
        </authorList>
    </citation>
    <scope>IDENTIFICATION</scope>
    <source>
        <tissue evidence="4 5">Seedling</tissue>
    </source>
</reference>
<evidence type="ECO:0000313" key="3">
    <source>
        <dbReference type="Proteomes" id="UP001652623"/>
    </source>
</evidence>
<dbReference type="GeneID" id="112491548"/>
<name>A0ABM3ZZV9_ZIZJJ</name>